<dbReference type="SMART" id="SM00239">
    <property type="entry name" value="C2"/>
    <property type="match status" value="1"/>
</dbReference>
<dbReference type="FunFam" id="3.10.50.40:FF:000010">
    <property type="entry name" value="Peptidyl-prolyl cis-trans isomerase Pin1"/>
    <property type="match status" value="1"/>
</dbReference>
<dbReference type="GO" id="GO:0032465">
    <property type="term" value="P:regulation of cytokinesis"/>
    <property type="evidence" value="ECO:0007669"/>
    <property type="project" value="UniProtKB-ARBA"/>
</dbReference>
<evidence type="ECO:0000256" key="14">
    <source>
        <dbReference type="ARBA" id="ARBA00023136"/>
    </source>
</evidence>
<dbReference type="GO" id="GO:0001771">
    <property type="term" value="P:immunological synapse formation"/>
    <property type="evidence" value="ECO:0007669"/>
    <property type="project" value="TreeGrafter"/>
</dbReference>
<dbReference type="InterPro" id="IPR000297">
    <property type="entry name" value="PPIase_PpiC"/>
</dbReference>
<evidence type="ECO:0000256" key="11">
    <source>
        <dbReference type="ARBA" id="ARBA00022852"/>
    </source>
</evidence>
<dbReference type="GO" id="GO:0050821">
    <property type="term" value="P:protein stabilization"/>
    <property type="evidence" value="ECO:0007669"/>
    <property type="project" value="UniProtKB-ARBA"/>
</dbReference>
<dbReference type="FunFam" id="2.20.70.10:FF:000046">
    <property type="entry name" value="Peptidyl-prolyl cis-trans isomerase"/>
    <property type="match status" value="1"/>
</dbReference>
<feature type="domain" description="WW" evidence="23">
    <location>
        <begin position="5"/>
        <end position="39"/>
    </location>
</feature>
<dbReference type="AlphaFoldDB" id="A0AAD9BQ28"/>
<name>A0AAD9BQ28_DISEL</name>
<evidence type="ECO:0000259" key="23">
    <source>
        <dbReference type="PROSITE" id="PS50020"/>
    </source>
</evidence>
<evidence type="ECO:0000256" key="1">
    <source>
        <dbReference type="ARBA" id="ARBA00000971"/>
    </source>
</evidence>
<evidence type="ECO:0000256" key="6">
    <source>
        <dbReference type="ARBA" id="ARBA00009214"/>
    </source>
</evidence>
<keyword evidence="13 21" id="KW-0697">Rotamase</keyword>
<evidence type="ECO:0000256" key="4">
    <source>
        <dbReference type="ARBA" id="ARBA00004496"/>
    </source>
</evidence>
<dbReference type="GO" id="GO:0051219">
    <property type="term" value="F:phosphoprotein binding"/>
    <property type="evidence" value="ECO:0007669"/>
    <property type="project" value="UniProtKB-ARBA"/>
</dbReference>
<evidence type="ECO:0000256" key="20">
    <source>
        <dbReference type="ARBA" id="ARBA00084077"/>
    </source>
</evidence>
<dbReference type="GO" id="GO:0098978">
    <property type="term" value="C:glutamatergic synapse"/>
    <property type="evidence" value="ECO:0007669"/>
    <property type="project" value="UniProtKB-ARBA"/>
</dbReference>
<dbReference type="GO" id="GO:0022829">
    <property type="term" value="F:wide pore channel activity"/>
    <property type="evidence" value="ECO:0007669"/>
    <property type="project" value="TreeGrafter"/>
</dbReference>
<reference evidence="26" key="1">
    <citation type="submission" date="2023-04" db="EMBL/GenBank/DDBJ databases">
        <title>Chromosome-level genome of Chaenocephalus aceratus.</title>
        <authorList>
            <person name="Park H."/>
        </authorList>
    </citation>
    <scope>NUCLEOTIDE SEQUENCE</scope>
    <source>
        <strain evidence="26">DE</strain>
        <tissue evidence="26">Muscle</tissue>
    </source>
</reference>
<dbReference type="Gene3D" id="3.10.50.40">
    <property type="match status" value="1"/>
</dbReference>
<keyword evidence="8" id="KW-0963">Cytoplasm</keyword>
<organism evidence="26 27">
    <name type="scientific">Dissostichus eleginoides</name>
    <name type="common">Patagonian toothfish</name>
    <name type="synonym">Dissostichus amissus</name>
    <dbReference type="NCBI Taxonomy" id="100907"/>
    <lineage>
        <taxon>Eukaryota</taxon>
        <taxon>Metazoa</taxon>
        <taxon>Chordata</taxon>
        <taxon>Craniata</taxon>
        <taxon>Vertebrata</taxon>
        <taxon>Euteleostomi</taxon>
        <taxon>Actinopterygii</taxon>
        <taxon>Neopterygii</taxon>
        <taxon>Teleostei</taxon>
        <taxon>Neoteleostei</taxon>
        <taxon>Acanthomorphata</taxon>
        <taxon>Eupercaria</taxon>
        <taxon>Perciformes</taxon>
        <taxon>Notothenioidei</taxon>
        <taxon>Nototheniidae</taxon>
        <taxon>Dissostichus</taxon>
    </lineage>
</organism>
<accession>A0AAD9BQ28</accession>
<dbReference type="PROSITE" id="PS50198">
    <property type="entry name" value="PPIC_PPIASE_2"/>
    <property type="match status" value="1"/>
</dbReference>
<dbReference type="PROSITE" id="PS50004">
    <property type="entry name" value="C2"/>
    <property type="match status" value="1"/>
</dbReference>
<evidence type="ECO:0000256" key="18">
    <source>
        <dbReference type="ARBA" id="ARBA00023306"/>
    </source>
</evidence>
<dbReference type="SUPFAM" id="SSF49562">
    <property type="entry name" value="C2 domain (Calcium/lipid-binding domain, CaLB)"/>
    <property type="match status" value="1"/>
</dbReference>
<dbReference type="InterPro" id="IPR035892">
    <property type="entry name" value="C2_domain_sf"/>
</dbReference>
<evidence type="ECO:0000259" key="24">
    <source>
        <dbReference type="PROSITE" id="PS50198"/>
    </source>
</evidence>
<comment type="caution">
    <text evidence="26">The sequence shown here is derived from an EMBL/GenBank/DDBJ whole genome shotgun (WGS) entry which is preliminary data.</text>
</comment>
<dbReference type="GO" id="GO:1902430">
    <property type="term" value="P:negative regulation of amyloid-beta formation"/>
    <property type="evidence" value="ECO:0007669"/>
    <property type="project" value="UniProtKB-ARBA"/>
</dbReference>
<dbReference type="PROSITE" id="PS51412">
    <property type="entry name" value="MACPF_2"/>
    <property type="match status" value="1"/>
</dbReference>
<comment type="catalytic activity">
    <reaction evidence="1">
        <text>[protein]-peptidylproline (omega=180) = [protein]-peptidylproline (omega=0)</text>
        <dbReference type="Rhea" id="RHEA:16237"/>
        <dbReference type="Rhea" id="RHEA-COMP:10747"/>
        <dbReference type="Rhea" id="RHEA-COMP:10748"/>
        <dbReference type="ChEBI" id="CHEBI:83833"/>
        <dbReference type="ChEBI" id="CHEBI:83834"/>
        <dbReference type="EC" id="5.2.1.8"/>
    </reaction>
</comment>
<evidence type="ECO:0000256" key="9">
    <source>
        <dbReference type="ARBA" id="ARBA00022525"/>
    </source>
</evidence>
<feature type="domain" description="C2" evidence="22">
    <location>
        <begin position="639"/>
        <end position="753"/>
    </location>
</feature>
<evidence type="ECO:0000313" key="27">
    <source>
        <dbReference type="Proteomes" id="UP001228049"/>
    </source>
</evidence>
<dbReference type="PROSITE" id="PS00279">
    <property type="entry name" value="MACPF_1"/>
    <property type="match status" value="1"/>
</dbReference>
<keyword evidence="18" id="KW-0131">Cell cycle</keyword>
<evidence type="ECO:0000256" key="13">
    <source>
        <dbReference type="ARBA" id="ARBA00023110"/>
    </source>
</evidence>
<keyword evidence="11" id="KW-0204">Cytolysis</keyword>
<dbReference type="PROSITE" id="PS01096">
    <property type="entry name" value="PPIC_PPIASE_1"/>
    <property type="match status" value="1"/>
</dbReference>
<dbReference type="Pfam" id="PF00168">
    <property type="entry name" value="C2"/>
    <property type="match status" value="1"/>
</dbReference>
<evidence type="ECO:0000259" key="22">
    <source>
        <dbReference type="PROSITE" id="PS50004"/>
    </source>
</evidence>
<evidence type="ECO:0000256" key="19">
    <source>
        <dbReference type="ARBA" id="ARBA00073926"/>
    </source>
</evidence>
<evidence type="ECO:0000256" key="21">
    <source>
        <dbReference type="PROSITE-ProRule" id="PRU00278"/>
    </source>
</evidence>
<comment type="similarity">
    <text evidence="6">Belongs to the complement C6/C7/C8/C9 family.</text>
</comment>
<evidence type="ECO:0000259" key="25">
    <source>
        <dbReference type="PROSITE" id="PS51412"/>
    </source>
</evidence>
<comment type="subcellular location">
    <subcellularLocation>
        <location evidence="4">Cytoplasm</location>
    </subcellularLocation>
    <subcellularLocation>
        <location evidence="3">Membrane</location>
    </subcellularLocation>
    <subcellularLocation>
        <location evidence="2">Nucleus speckle</location>
    </subcellularLocation>
    <subcellularLocation>
        <location evidence="5">Secreted</location>
    </subcellularLocation>
</comment>
<dbReference type="EC" id="5.2.1.8" evidence="7"/>
<evidence type="ECO:0000256" key="2">
    <source>
        <dbReference type="ARBA" id="ARBA00004324"/>
    </source>
</evidence>
<dbReference type="InterPro" id="IPR023058">
    <property type="entry name" value="PPIase_PpiC_CS"/>
</dbReference>
<dbReference type="GO" id="GO:0008013">
    <property type="term" value="F:beta-catenin binding"/>
    <property type="evidence" value="ECO:0007669"/>
    <property type="project" value="UniProtKB-ARBA"/>
</dbReference>
<evidence type="ECO:0000256" key="17">
    <source>
        <dbReference type="ARBA" id="ARBA00023242"/>
    </source>
</evidence>
<evidence type="ECO:0000256" key="10">
    <source>
        <dbReference type="ARBA" id="ARBA00022553"/>
    </source>
</evidence>
<keyword evidence="17" id="KW-0539">Nucleus</keyword>
<keyword evidence="12" id="KW-0007">Acetylation</keyword>
<dbReference type="InterPro" id="IPR000008">
    <property type="entry name" value="C2_dom"/>
</dbReference>
<dbReference type="InterPro" id="IPR046357">
    <property type="entry name" value="PPIase_dom_sf"/>
</dbReference>
<dbReference type="GO" id="GO:0001913">
    <property type="term" value="P:T cell mediated cytotoxicity"/>
    <property type="evidence" value="ECO:0007669"/>
    <property type="project" value="TreeGrafter"/>
</dbReference>
<feature type="domain" description="MACPF" evidence="25">
    <location>
        <begin position="295"/>
        <end position="639"/>
    </location>
</feature>
<dbReference type="Pfam" id="PF00397">
    <property type="entry name" value="WW"/>
    <property type="match status" value="1"/>
</dbReference>
<proteinExistence type="inferred from homology"/>
<keyword evidence="10" id="KW-0597">Phosphoprotein</keyword>
<dbReference type="Pfam" id="PF01823">
    <property type="entry name" value="MACPF"/>
    <property type="match status" value="1"/>
</dbReference>
<keyword evidence="27" id="KW-1185">Reference proteome</keyword>
<dbReference type="Gene3D" id="2.20.70.10">
    <property type="match status" value="1"/>
</dbReference>
<evidence type="ECO:0000256" key="3">
    <source>
        <dbReference type="ARBA" id="ARBA00004370"/>
    </source>
</evidence>
<sequence>MSDEENMPAGWEKRMSRSSGKVYYFNHITNASQWERPTGDSYGDPDKARCAHILVKHSQSRRPSSWREENITRTKDEALDTIQQYIEGIKSGDEKFEALASKFSDCSSAKKGGDLGLFGRGQMQKPFEDASFALKVGDMSGPVFTESGVHIILRTGYYKDGTVGNFQVLAISSAAFKSIDVQMNCYTVVDTHGGLKVEVWDKDLNFDDHLRSCVVYLSQGTHRHSCPAKKGGFEFQYTLTCDPHLTGDRCNRYKPSPKIPHVTFCIKVPLPADSTVSPPADDTLSSPSPAAETGTKSQCQAAPFVPGHNLVGEGFDVVTLRRKGAYVVDVKTYMTPAGTCKLCRNPNQGNILQKLPVSAVDWRAFSRCYTFLFSSVHYSVSSLLSRFTSQDSSDWKVGLSFSDSSLEVGGTRSSAYGFATARSREDRSAFSTHRASCRHYSYRLSSNPPHSTEFSKDLAHLPSSYSPSTKTQYRHLISIYGTHYIRLVHLGGRVRRVTASRTCLSSLNGMSSNQVHSCLSTGLNVGLGKVKLSASSTSCSKVLQNQDVSASFSSGLHQHYTEVIGGKGWTGEFSLTHNNSLGFLNWLKTLKDHPDVVWYSLRPLYQLVSDTSRRTGLKAAIEDYLKDNGIKKSVSPPTCRSVPNLDSNCCPKQTWRGNLVVTIVRAWNLKGDWWGRTESYAKMWYGSFYRRTSIIRSNNPRWNARYSLGNVDTHLGLKIQVWDEDWGRDDLLGSCVKTLNQGTHRFTCYAKRGGVEVVYSLTCDRHLTGARCDRYKPSP</sequence>
<dbReference type="GO" id="GO:0031640">
    <property type="term" value="P:killing of cells of another organism"/>
    <property type="evidence" value="ECO:0007669"/>
    <property type="project" value="UniProtKB-KW"/>
</dbReference>
<feature type="domain" description="PpiC" evidence="24">
    <location>
        <begin position="45"/>
        <end position="156"/>
    </location>
</feature>
<dbReference type="EMBL" id="JASDAP010000020">
    <property type="protein sequence ID" value="KAK1886103.1"/>
    <property type="molecule type" value="Genomic_DNA"/>
</dbReference>
<dbReference type="Pfam" id="PF00639">
    <property type="entry name" value="Rotamase"/>
    <property type="match status" value="1"/>
</dbReference>
<evidence type="ECO:0000256" key="5">
    <source>
        <dbReference type="ARBA" id="ARBA00004613"/>
    </source>
</evidence>
<dbReference type="SUPFAM" id="SSF54534">
    <property type="entry name" value="FKBP-like"/>
    <property type="match status" value="1"/>
</dbReference>
<evidence type="ECO:0000256" key="16">
    <source>
        <dbReference type="ARBA" id="ARBA00023235"/>
    </source>
</evidence>
<keyword evidence="16 21" id="KW-0413">Isomerase</keyword>
<evidence type="ECO:0000256" key="15">
    <source>
        <dbReference type="ARBA" id="ARBA00023157"/>
    </source>
</evidence>
<evidence type="ECO:0000256" key="12">
    <source>
        <dbReference type="ARBA" id="ARBA00022990"/>
    </source>
</evidence>
<dbReference type="InterPro" id="IPR052784">
    <property type="entry name" value="Perforin-1_pore-forming"/>
</dbReference>
<dbReference type="GO" id="GO:0090263">
    <property type="term" value="P:positive regulation of canonical Wnt signaling pathway"/>
    <property type="evidence" value="ECO:0007669"/>
    <property type="project" value="UniProtKB-ARBA"/>
</dbReference>
<dbReference type="PROSITE" id="PS01159">
    <property type="entry name" value="WW_DOMAIN_1"/>
    <property type="match status" value="1"/>
</dbReference>
<evidence type="ECO:0000313" key="26">
    <source>
        <dbReference type="EMBL" id="KAK1886103.1"/>
    </source>
</evidence>
<dbReference type="Gene3D" id="2.60.40.150">
    <property type="entry name" value="C2 domain"/>
    <property type="match status" value="2"/>
</dbReference>
<dbReference type="GO" id="GO:0005829">
    <property type="term" value="C:cytosol"/>
    <property type="evidence" value="ECO:0007669"/>
    <property type="project" value="UniProtKB-ARBA"/>
</dbReference>
<dbReference type="InterPro" id="IPR020863">
    <property type="entry name" value="MACPF_CS"/>
</dbReference>
<keyword evidence="9" id="KW-0964">Secreted</keyword>
<dbReference type="SMART" id="SM00457">
    <property type="entry name" value="MACPF"/>
    <property type="match status" value="1"/>
</dbReference>
<dbReference type="InterPro" id="IPR001202">
    <property type="entry name" value="WW_dom"/>
</dbReference>
<protein>
    <recommendedName>
        <fullName evidence="19">Peptidyl-prolyl cis-trans isomerase NIMA-interacting 1</fullName>
        <ecNumber evidence="7">5.2.1.8</ecNumber>
    </recommendedName>
    <alternativeName>
        <fullName evidence="20">Peptidyl-prolyl cis-trans isomerase Pin1</fullName>
    </alternativeName>
</protein>
<dbReference type="GO" id="GO:0051607">
    <property type="term" value="P:defense response to virus"/>
    <property type="evidence" value="ECO:0007669"/>
    <property type="project" value="TreeGrafter"/>
</dbReference>
<dbReference type="SMART" id="SM00456">
    <property type="entry name" value="WW"/>
    <property type="match status" value="1"/>
</dbReference>
<dbReference type="PANTHER" id="PTHR46096">
    <property type="entry name" value="PERFORIN-1"/>
    <property type="match status" value="1"/>
</dbReference>
<dbReference type="PROSITE" id="PS50020">
    <property type="entry name" value="WW_DOMAIN_2"/>
    <property type="match status" value="1"/>
</dbReference>
<dbReference type="GO" id="GO:0003755">
    <property type="term" value="F:peptidyl-prolyl cis-trans isomerase activity"/>
    <property type="evidence" value="ECO:0007669"/>
    <property type="project" value="UniProtKB-KW"/>
</dbReference>
<keyword evidence="14" id="KW-0472">Membrane</keyword>
<evidence type="ECO:0000256" key="7">
    <source>
        <dbReference type="ARBA" id="ARBA00013194"/>
    </source>
</evidence>
<dbReference type="InterPro" id="IPR036020">
    <property type="entry name" value="WW_dom_sf"/>
</dbReference>
<dbReference type="CDD" id="cd00201">
    <property type="entry name" value="WW"/>
    <property type="match status" value="1"/>
</dbReference>
<evidence type="ECO:0000256" key="8">
    <source>
        <dbReference type="ARBA" id="ARBA00022490"/>
    </source>
</evidence>
<gene>
    <name evidence="26" type="ORF">KUDE01_029820</name>
</gene>
<dbReference type="GO" id="GO:0016020">
    <property type="term" value="C:membrane"/>
    <property type="evidence" value="ECO:0007669"/>
    <property type="project" value="UniProtKB-SubCell"/>
</dbReference>
<dbReference type="SUPFAM" id="SSF51045">
    <property type="entry name" value="WW domain"/>
    <property type="match status" value="1"/>
</dbReference>
<dbReference type="PANTHER" id="PTHR46096:SF1">
    <property type="entry name" value="PERFORIN 1.5"/>
    <property type="match status" value="1"/>
</dbReference>
<keyword evidence="15" id="KW-1015">Disulfide bond</keyword>
<dbReference type="GO" id="GO:0005576">
    <property type="term" value="C:extracellular region"/>
    <property type="evidence" value="ECO:0007669"/>
    <property type="project" value="UniProtKB-SubCell"/>
</dbReference>
<dbReference type="InterPro" id="IPR020864">
    <property type="entry name" value="MACPF"/>
</dbReference>
<dbReference type="Proteomes" id="UP001228049">
    <property type="component" value="Unassembled WGS sequence"/>
</dbReference>
<dbReference type="GO" id="GO:0016607">
    <property type="term" value="C:nuclear speck"/>
    <property type="evidence" value="ECO:0007669"/>
    <property type="project" value="UniProtKB-SubCell"/>
</dbReference>